<evidence type="ECO:0000313" key="2">
    <source>
        <dbReference type="Proteomes" id="UP000296469"/>
    </source>
</evidence>
<gene>
    <name evidence="1" type="ORF">E5225_07720</name>
</gene>
<evidence type="ECO:0000313" key="1">
    <source>
        <dbReference type="EMBL" id="QCB93462.1"/>
    </source>
</evidence>
<dbReference type="InterPro" id="IPR017519">
    <property type="entry name" value="CHP03085"/>
</dbReference>
<sequence length="215" mass="23180">MTWHETERAWLADTLRGTAFDAPTLCDGWQARHLAAHLVLREKAPRAGAGAVRTAATQGPEAATQRLAASVDGPTEYLRLVDAFATPPRRWSPLAWAGDAVNASEYFIHTEDLRRGAGHAEPRALPEGLRELLWRQLVRMAPVRLRRLGPGVVLVRSDDLRSAVHRPRAGHGTVVLRGDVGELVLAVSGRLQAADVALEGAPADVAAVRELLSGP</sequence>
<accession>A0A4P7SHH0</accession>
<name>A0A4P7SHH0_9CELL</name>
<proteinExistence type="predicted"/>
<dbReference type="NCBIfam" id="TIGR03083">
    <property type="entry name" value="maleylpyruvate isomerase family mycothiol-dependent enzyme"/>
    <property type="match status" value="1"/>
</dbReference>
<organism evidence="1 2">
    <name type="scientific">Cellulomonas shaoxiangyii</name>
    <dbReference type="NCBI Taxonomy" id="2566013"/>
    <lineage>
        <taxon>Bacteria</taxon>
        <taxon>Bacillati</taxon>
        <taxon>Actinomycetota</taxon>
        <taxon>Actinomycetes</taxon>
        <taxon>Micrococcales</taxon>
        <taxon>Cellulomonadaceae</taxon>
        <taxon>Cellulomonas</taxon>
    </lineage>
</organism>
<dbReference type="NCBIfam" id="TIGR03085">
    <property type="entry name" value="TIGR03085 family metal-binding protein"/>
    <property type="match status" value="1"/>
</dbReference>
<dbReference type="SUPFAM" id="SSF109854">
    <property type="entry name" value="DinB/YfiT-like putative metalloenzymes"/>
    <property type="match status" value="1"/>
</dbReference>
<dbReference type="AlphaFoldDB" id="A0A4P7SHH0"/>
<protein>
    <submittedName>
        <fullName evidence="1">TIGR03085 family protein</fullName>
    </submittedName>
</protein>
<dbReference type="InterPro" id="IPR017517">
    <property type="entry name" value="Maleyloyr_isom"/>
</dbReference>
<dbReference type="OrthoDB" id="3268903at2"/>
<dbReference type="InterPro" id="IPR034660">
    <property type="entry name" value="DinB/YfiT-like"/>
</dbReference>
<dbReference type="RefSeq" id="WP_135971733.1">
    <property type="nucleotide sequence ID" value="NZ_CP039291.1"/>
</dbReference>
<reference evidence="1 2" key="1">
    <citation type="submission" date="2019-04" db="EMBL/GenBank/DDBJ databases">
        <title>Isolation and identification of Cellulomonas shaoxiangyii sp. Nov. isolated from feces of the Tibetan antelopes (Pantholops hodgsonii) in the Qinghai-Tibet plateau of China.</title>
        <authorList>
            <person name="Tian Z."/>
        </authorList>
    </citation>
    <scope>NUCLEOTIDE SEQUENCE [LARGE SCALE GENOMIC DNA]</scope>
    <source>
        <strain evidence="1 2">Z28</strain>
    </source>
</reference>
<dbReference type="EMBL" id="CP039291">
    <property type="protein sequence ID" value="QCB93462.1"/>
    <property type="molecule type" value="Genomic_DNA"/>
</dbReference>
<keyword evidence="2" id="KW-1185">Reference proteome</keyword>
<dbReference type="Proteomes" id="UP000296469">
    <property type="component" value="Chromosome"/>
</dbReference>
<dbReference type="KEGG" id="celz:E5225_07720"/>